<keyword evidence="5 9" id="KW-0028">Amino-acid biosynthesis</keyword>
<comment type="function">
    <text evidence="8 9">Catalyzes the hydrolysis of the adenine ring of phosphoribosyl-AMP.</text>
</comment>
<dbReference type="GO" id="GO:0000287">
    <property type="term" value="F:magnesium ion binding"/>
    <property type="evidence" value="ECO:0007669"/>
    <property type="project" value="UniProtKB-UniRule"/>
</dbReference>
<dbReference type="EMBL" id="FOTL01000040">
    <property type="protein sequence ID" value="SFL79453.1"/>
    <property type="molecule type" value="Genomic_DNA"/>
</dbReference>
<dbReference type="PANTHER" id="PTHR42945:SF1">
    <property type="entry name" value="HISTIDINE BIOSYNTHESIS BIFUNCTIONAL PROTEIN HIS7"/>
    <property type="match status" value="1"/>
</dbReference>
<accession>A0A126QYU7</accession>
<proteinExistence type="inferred from homology"/>
<reference evidence="13" key="2">
    <citation type="submission" date="2016-02" db="EMBL/GenBank/DDBJ databases">
        <title>The draft genome sequence of the rumen methanogen Methanobrevibacter olleyae YLM1.</title>
        <authorList>
            <consortium name="New Zealand Agricultural Greenhouse Gas Research Centre/Pastoral Greenhouse Gas Research Consortium"/>
            <person name="Kelly W.J."/>
            <person name="Li D."/>
            <person name="Lambie S.C."/>
            <person name="Attwood G.T."/>
            <person name="Altermann E."/>
            <person name="Leahy S.C."/>
        </authorList>
    </citation>
    <scope>NUCLEOTIDE SEQUENCE [LARGE SCALE GENOMIC DNA]</scope>
    <source>
        <strain evidence="13">YLM1</strain>
    </source>
</reference>
<evidence type="ECO:0000313" key="12">
    <source>
        <dbReference type="EMBL" id="SFL79453.1"/>
    </source>
</evidence>
<reference evidence="11 13" key="1">
    <citation type="journal article" date="2016" name="Genome Announc.">
        <title>Draft Genome Sequence of the Rumen Methanogen Methanobrevibacter olleyae YLM1.</title>
        <authorList>
            <person name="Kelly W.J."/>
            <person name="Li D."/>
            <person name="Lambie S.C."/>
            <person name="Cox F."/>
            <person name="Attwood G.T."/>
            <person name="Altermann E."/>
            <person name="Leahy S.C."/>
        </authorList>
    </citation>
    <scope>NUCLEOTIDE SEQUENCE [LARGE SCALE GENOMIC DNA]</scope>
    <source>
        <strain evidence="11 13">YLM1</strain>
    </source>
</reference>
<evidence type="ECO:0000256" key="2">
    <source>
        <dbReference type="ARBA" id="ARBA00005169"/>
    </source>
</evidence>
<comment type="cofactor">
    <cofactor evidence="9">
        <name>Mg(2+)</name>
        <dbReference type="ChEBI" id="CHEBI:18420"/>
    </cofactor>
    <text evidence="9">Binds 1 Mg(2+) ion per subunit.</text>
</comment>
<feature type="binding site" evidence="9">
    <location>
        <position position="100"/>
    </location>
    <ligand>
        <name>Zn(2+)</name>
        <dbReference type="ChEBI" id="CHEBI:29105"/>
        <note>ligand shared between dimeric partners</note>
    </ligand>
</feature>
<evidence type="ECO:0000313" key="14">
    <source>
        <dbReference type="Proteomes" id="UP000183442"/>
    </source>
</evidence>
<dbReference type="GeneID" id="28488950"/>
<dbReference type="UniPathway" id="UPA00031">
    <property type="reaction ID" value="UER00008"/>
</dbReference>
<feature type="domain" description="Phosphoribosyl-AMP cyclohydrolase" evidence="10">
    <location>
        <begin position="29"/>
        <end position="102"/>
    </location>
</feature>
<gene>
    <name evidence="9" type="primary">hisI</name>
    <name evidence="12" type="ORF">SAMN02910297_01772</name>
    <name evidence="11" type="ORF">YLM1_0654</name>
</gene>
<dbReference type="InterPro" id="IPR026660">
    <property type="entry name" value="PRA-CH"/>
</dbReference>
<reference evidence="14" key="3">
    <citation type="submission" date="2016-10" db="EMBL/GenBank/DDBJ databases">
        <authorList>
            <person name="Varghese N."/>
        </authorList>
    </citation>
    <scope>NUCLEOTIDE SEQUENCE [LARGE SCALE GENOMIC DNA]</scope>
    <source>
        <strain evidence="14">DSM 16632</strain>
    </source>
</reference>
<evidence type="ECO:0000256" key="4">
    <source>
        <dbReference type="ARBA" id="ARBA00022490"/>
    </source>
</evidence>
<dbReference type="GO" id="GO:0000105">
    <property type="term" value="P:L-histidine biosynthetic process"/>
    <property type="evidence" value="ECO:0007669"/>
    <property type="project" value="UniProtKB-UniRule"/>
</dbReference>
<dbReference type="STRING" id="294671.YLM1_0654"/>
<dbReference type="GO" id="GO:0004636">
    <property type="term" value="F:phosphoribosyl-ATP diphosphatase activity"/>
    <property type="evidence" value="ECO:0007669"/>
    <property type="project" value="UniProtKB-ARBA"/>
</dbReference>
<sequence length="137" mass="15863">MELNFRLDVGGEKLVIGIAQDYETNEILMVAFMNKEAVEQTLKTKKAHYYSTSRQKQWLKGESSGNLQTVKEIYIDCDADALIMKVEQIGAACHEGYRSCFFRQLDINKENIDIDNLRDKDIKIISERLFDPKEMYG</sequence>
<feature type="binding site" evidence="9">
    <location>
        <position position="80"/>
    </location>
    <ligand>
        <name>Mg(2+)</name>
        <dbReference type="ChEBI" id="CHEBI:18420"/>
    </ligand>
</feature>
<dbReference type="PATRIC" id="fig|294671.3.peg.680"/>
<comment type="catalytic activity">
    <reaction evidence="1 9">
        <text>1-(5-phospho-beta-D-ribosyl)-5'-AMP + H2O = 1-(5-phospho-beta-D-ribosyl)-5-[(5-phospho-beta-D-ribosylamino)methylideneamino]imidazole-4-carboxamide</text>
        <dbReference type="Rhea" id="RHEA:20049"/>
        <dbReference type="ChEBI" id="CHEBI:15377"/>
        <dbReference type="ChEBI" id="CHEBI:58435"/>
        <dbReference type="ChEBI" id="CHEBI:59457"/>
        <dbReference type="EC" id="3.5.4.19"/>
    </reaction>
</comment>
<dbReference type="GO" id="GO:0008270">
    <property type="term" value="F:zinc ion binding"/>
    <property type="evidence" value="ECO:0007669"/>
    <property type="project" value="UniProtKB-UniRule"/>
</dbReference>
<comment type="subunit">
    <text evidence="3 9">Homodimer.</text>
</comment>
<reference evidence="12" key="4">
    <citation type="submission" date="2016-10" db="EMBL/GenBank/DDBJ databases">
        <authorList>
            <person name="de Groot N.N."/>
        </authorList>
    </citation>
    <scope>NUCLEOTIDE SEQUENCE [LARGE SCALE GENOMIC DNA]</scope>
    <source>
        <strain evidence="12">DSM 16632</strain>
    </source>
</reference>
<dbReference type="EMBL" id="CP014265">
    <property type="protein sequence ID" value="AMK15211.1"/>
    <property type="molecule type" value="Genomic_DNA"/>
</dbReference>
<dbReference type="RefSeq" id="WP_067146258.1">
    <property type="nucleotide sequence ID" value="NZ_CP014265.1"/>
</dbReference>
<feature type="binding site" evidence="9">
    <location>
        <position position="77"/>
    </location>
    <ligand>
        <name>Zn(2+)</name>
        <dbReference type="ChEBI" id="CHEBI:29105"/>
        <note>ligand shared between dimeric partners</note>
    </ligand>
</feature>
<dbReference type="Pfam" id="PF01502">
    <property type="entry name" value="PRA-CH"/>
    <property type="match status" value="1"/>
</dbReference>
<keyword evidence="7 9" id="KW-0368">Histidine biosynthesis</keyword>
<dbReference type="HAMAP" id="MF_01021">
    <property type="entry name" value="HisI"/>
    <property type="match status" value="1"/>
</dbReference>
<evidence type="ECO:0000313" key="13">
    <source>
        <dbReference type="Proteomes" id="UP000066376"/>
    </source>
</evidence>
<evidence type="ECO:0000256" key="5">
    <source>
        <dbReference type="ARBA" id="ARBA00022605"/>
    </source>
</evidence>
<keyword evidence="9" id="KW-0862">Zinc</keyword>
<dbReference type="GO" id="GO:0004635">
    <property type="term" value="F:phosphoribosyl-AMP cyclohydrolase activity"/>
    <property type="evidence" value="ECO:0007669"/>
    <property type="project" value="UniProtKB-UniRule"/>
</dbReference>
<comment type="pathway">
    <text evidence="2 9">Amino-acid biosynthesis; L-histidine biosynthesis; L-histidine from 5-phospho-alpha-D-ribose 1-diphosphate: step 3/9.</text>
</comment>
<organism evidence="11 13">
    <name type="scientific">Methanobrevibacter olleyae</name>
    <dbReference type="NCBI Taxonomy" id="294671"/>
    <lineage>
        <taxon>Archaea</taxon>
        <taxon>Methanobacteriati</taxon>
        <taxon>Methanobacteriota</taxon>
        <taxon>Methanomada group</taxon>
        <taxon>Methanobacteria</taxon>
        <taxon>Methanobacteriales</taxon>
        <taxon>Methanobacteriaceae</taxon>
        <taxon>Methanobrevibacter</taxon>
    </lineage>
</organism>
<dbReference type="OrthoDB" id="5853at2157"/>
<dbReference type="Gene3D" id="3.10.20.810">
    <property type="entry name" value="Phosphoribosyl-AMP cyclohydrolase"/>
    <property type="match status" value="1"/>
</dbReference>
<keyword evidence="13" id="KW-1185">Reference proteome</keyword>
<dbReference type="KEGG" id="mol:YLM1_0654"/>
<keyword evidence="4 9" id="KW-0963">Cytoplasm</keyword>
<name>A0A126QYU7_METOL</name>
<evidence type="ECO:0000256" key="6">
    <source>
        <dbReference type="ARBA" id="ARBA00022801"/>
    </source>
</evidence>
<evidence type="ECO:0000259" key="10">
    <source>
        <dbReference type="Pfam" id="PF01502"/>
    </source>
</evidence>
<evidence type="ECO:0000313" key="11">
    <source>
        <dbReference type="EMBL" id="AMK15211.1"/>
    </source>
</evidence>
<dbReference type="Proteomes" id="UP000183442">
    <property type="component" value="Unassembled WGS sequence"/>
</dbReference>
<dbReference type="GO" id="GO:0005737">
    <property type="term" value="C:cytoplasm"/>
    <property type="evidence" value="ECO:0007669"/>
    <property type="project" value="UniProtKB-SubCell"/>
</dbReference>
<evidence type="ECO:0000256" key="8">
    <source>
        <dbReference type="ARBA" id="ARBA00053269"/>
    </source>
</evidence>
<dbReference type="NCBIfam" id="NF000768">
    <property type="entry name" value="PRK00051.1"/>
    <property type="match status" value="1"/>
</dbReference>
<comment type="cofactor">
    <cofactor evidence="9">
        <name>Zn(2+)</name>
        <dbReference type="ChEBI" id="CHEBI:29105"/>
    </cofactor>
    <text evidence="9">Binds 1 zinc ion per subunit.</text>
</comment>
<dbReference type="InterPro" id="IPR002496">
    <property type="entry name" value="PRib_AMP_CycHydrolase_dom"/>
</dbReference>
<dbReference type="PANTHER" id="PTHR42945">
    <property type="entry name" value="HISTIDINE BIOSYNTHESIS BIFUNCTIONAL PROTEIN"/>
    <property type="match status" value="1"/>
</dbReference>
<keyword evidence="9" id="KW-0479">Metal-binding</keyword>
<keyword evidence="9" id="KW-0460">Magnesium</keyword>
<protein>
    <recommendedName>
        <fullName evidence="9">Phosphoribosyl-AMP cyclohydrolase</fullName>
        <shortName evidence="9">PRA-CH</shortName>
        <ecNumber evidence="9">3.5.4.19</ecNumber>
    </recommendedName>
</protein>
<dbReference type="InterPro" id="IPR038019">
    <property type="entry name" value="PRib_AMP_CycHydrolase_sf"/>
</dbReference>
<dbReference type="EC" id="3.5.4.19" evidence="9"/>
<dbReference type="SUPFAM" id="SSF141734">
    <property type="entry name" value="HisI-like"/>
    <property type="match status" value="1"/>
</dbReference>
<comment type="subcellular location">
    <subcellularLocation>
        <location evidence="9">Cytoplasm</location>
    </subcellularLocation>
</comment>
<feature type="binding site" evidence="9">
    <location>
        <position position="93"/>
    </location>
    <ligand>
        <name>Zn(2+)</name>
        <dbReference type="ChEBI" id="CHEBI:29105"/>
        <note>ligand shared between dimeric partners</note>
    </ligand>
</feature>
<feature type="binding site" evidence="9">
    <location>
        <position position="78"/>
    </location>
    <ligand>
        <name>Mg(2+)</name>
        <dbReference type="ChEBI" id="CHEBI:18420"/>
    </ligand>
</feature>
<evidence type="ECO:0000256" key="7">
    <source>
        <dbReference type="ARBA" id="ARBA00023102"/>
    </source>
</evidence>
<feature type="binding site" evidence="9">
    <location>
        <position position="76"/>
    </location>
    <ligand>
        <name>Mg(2+)</name>
        <dbReference type="ChEBI" id="CHEBI:18420"/>
    </ligand>
</feature>
<dbReference type="Proteomes" id="UP000066376">
    <property type="component" value="Chromosome"/>
</dbReference>
<evidence type="ECO:0000256" key="3">
    <source>
        <dbReference type="ARBA" id="ARBA00011738"/>
    </source>
</evidence>
<evidence type="ECO:0000256" key="9">
    <source>
        <dbReference type="HAMAP-Rule" id="MF_01021"/>
    </source>
</evidence>
<comment type="similarity">
    <text evidence="9">Belongs to the PRA-CH family.</text>
</comment>
<keyword evidence="6 9" id="KW-0378">Hydrolase</keyword>
<dbReference type="FunFam" id="3.10.20.810:FF:000001">
    <property type="entry name" value="Histidine biosynthesis bifunctional protein HisIE"/>
    <property type="match status" value="1"/>
</dbReference>
<dbReference type="AlphaFoldDB" id="A0A126QYU7"/>
<evidence type="ECO:0000256" key="1">
    <source>
        <dbReference type="ARBA" id="ARBA00000024"/>
    </source>
</evidence>